<sequence length="276" mass="30827">MADSIKSSPSSHRPQLPPLITDLMENMSEDIPTAMLPSPLYESPDTMVPEDSDGESMLMDGPMVISPENFRCQNTEFSRDLFSMEEEYVVVDTFSNSNSNSDSALNGDKSPESPFPWKVECLDLSDEDRAKFEAIQEDPNITPFSKVQEGPTITPMSRMQELRNALAHYRWSRRVPSSGSLMLIGLDFSDLLPSPHDLPSPVFNDGDDRAGSLQVPNNTPDAEYHHTWEAMTCADVTITITEPPTPPPQDATWGVQEKVQEEPGRLSPRSFGRQMY</sequence>
<dbReference type="AlphaFoldDB" id="A0A0D2AEV5"/>
<evidence type="ECO:0000313" key="3">
    <source>
        <dbReference type="Proteomes" id="UP000054302"/>
    </source>
</evidence>
<evidence type="ECO:0000313" key="2">
    <source>
        <dbReference type="EMBL" id="KIV97438.1"/>
    </source>
</evidence>
<gene>
    <name evidence="2" type="ORF">PV10_01191</name>
</gene>
<feature type="region of interest" description="Disordered" evidence="1">
    <location>
        <begin position="242"/>
        <end position="276"/>
    </location>
</feature>
<name>A0A0D2AEV5_EXOME</name>
<dbReference type="RefSeq" id="XP_016229012.1">
    <property type="nucleotide sequence ID" value="XM_016365363.1"/>
</dbReference>
<proteinExistence type="predicted"/>
<protein>
    <submittedName>
        <fullName evidence="2">Uncharacterized protein</fullName>
    </submittedName>
</protein>
<dbReference type="HOGENOM" id="CLU_1008422_0_0_1"/>
<feature type="compositionally biased region" description="Polar residues" evidence="1">
    <location>
        <begin position="1"/>
        <end position="13"/>
    </location>
</feature>
<dbReference type="EMBL" id="KN847520">
    <property type="protein sequence ID" value="KIV97438.1"/>
    <property type="molecule type" value="Genomic_DNA"/>
</dbReference>
<dbReference type="OrthoDB" id="10354159at2759"/>
<reference evidence="2 3" key="1">
    <citation type="submission" date="2015-01" db="EMBL/GenBank/DDBJ databases">
        <title>The Genome Sequence of Exophiala mesophila CBS40295.</title>
        <authorList>
            <consortium name="The Broad Institute Genomics Platform"/>
            <person name="Cuomo C."/>
            <person name="de Hoog S."/>
            <person name="Gorbushina A."/>
            <person name="Stielow B."/>
            <person name="Teixiera M."/>
            <person name="Abouelleil A."/>
            <person name="Chapman S.B."/>
            <person name="Priest M."/>
            <person name="Young S.K."/>
            <person name="Wortman J."/>
            <person name="Nusbaum C."/>
            <person name="Birren B."/>
        </authorList>
    </citation>
    <scope>NUCLEOTIDE SEQUENCE [LARGE SCALE GENOMIC DNA]</scope>
    <source>
        <strain evidence="2 3">CBS 40295</strain>
    </source>
</reference>
<keyword evidence="3" id="KW-1185">Reference proteome</keyword>
<dbReference type="Proteomes" id="UP000054302">
    <property type="component" value="Unassembled WGS sequence"/>
</dbReference>
<accession>A0A0D2AEV5</accession>
<dbReference type="GeneID" id="27319036"/>
<dbReference type="VEuPathDB" id="FungiDB:PV10_01191"/>
<feature type="region of interest" description="Disordered" evidence="1">
    <location>
        <begin position="1"/>
        <end position="57"/>
    </location>
</feature>
<evidence type="ECO:0000256" key="1">
    <source>
        <dbReference type="SAM" id="MobiDB-lite"/>
    </source>
</evidence>
<organism evidence="2 3">
    <name type="scientific">Exophiala mesophila</name>
    <name type="common">Black yeast-like fungus</name>
    <dbReference type="NCBI Taxonomy" id="212818"/>
    <lineage>
        <taxon>Eukaryota</taxon>
        <taxon>Fungi</taxon>
        <taxon>Dikarya</taxon>
        <taxon>Ascomycota</taxon>
        <taxon>Pezizomycotina</taxon>
        <taxon>Eurotiomycetes</taxon>
        <taxon>Chaetothyriomycetidae</taxon>
        <taxon>Chaetothyriales</taxon>
        <taxon>Herpotrichiellaceae</taxon>
        <taxon>Exophiala</taxon>
    </lineage>
</organism>